<dbReference type="InterPro" id="IPR007863">
    <property type="entry name" value="Peptidase_M16_C"/>
</dbReference>
<dbReference type="RefSeq" id="WP_101588098.1">
    <property type="nucleotide sequence ID" value="NZ_FXZM01000003.1"/>
</dbReference>
<dbReference type="EMBL" id="FXZM01000003">
    <property type="protein sequence ID" value="SMY11317.1"/>
    <property type="molecule type" value="Genomic_DNA"/>
</dbReference>
<dbReference type="SUPFAM" id="SSF63411">
    <property type="entry name" value="LuxS/MPP-like metallohydrolase"/>
    <property type="match status" value="2"/>
</dbReference>
<proteinExistence type="inferred from homology"/>
<dbReference type="Gene3D" id="3.30.830.10">
    <property type="entry name" value="Metalloenzyme, LuxS/M16 peptidase-like"/>
    <property type="match status" value="2"/>
</dbReference>
<dbReference type="Pfam" id="PF00675">
    <property type="entry name" value="Peptidase_M16"/>
    <property type="match status" value="1"/>
</dbReference>
<dbReference type="PROSITE" id="PS00143">
    <property type="entry name" value="INSULINASE"/>
    <property type="match status" value="1"/>
</dbReference>
<sequence>MSELLSAGEGGRIERTVLPGGIRIITETIPGLQSETVGVWVGSGSRHESDVAAGSTHFLEHMLFKGTATRSPRDIARGLERTGGDSNAVTSKEYTCYYARCLVSDLDAVGDLLWDMVLRSTLDEAEFGRERGVIVEELAMAADDPTDQLFEDFEELAFAGQPLGRPVGATREQIRVLEHGVLREHYEDAYAGPGLVFAAAGGASHAEVVDQVAAHIAGTGAAQALVTGAERGSTAGAASTRGAGSGGTRSGSTASPAVFTPGLHVRERATEQQGIILGTAGLHEGHEDRFVHLVLSNLLGGGMASRLFQRVREEHGLAYSVHTVLSQYSDAGLFGVYAGCAPGSSDQVLELVGEELIGIADRAPGEDEVDDVVSQLAGGTVLGLESTAVRMNRIARHELTGMPLLSAEALIDRVRSVTPEEVRAHAEGLLAQKWALAAVGPRGDLRMPSLG</sequence>
<evidence type="ECO:0000256" key="3">
    <source>
        <dbReference type="SAM" id="MobiDB-lite"/>
    </source>
</evidence>
<dbReference type="GO" id="GO:0006508">
    <property type="term" value="P:proteolysis"/>
    <property type="evidence" value="ECO:0007669"/>
    <property type="project" value="InterPro"/>
</dbReference>
<protein>
    <submittedName>
        <fullName evidence="6">Predicted Zn-dependent peptidase</fullName>
    </submittedName>
</protein>
<evidence type="ECO:0000259" key="5">
    <source>
        <dbReference type="Pfam" id="PF05193"/>
    </source>
</evidence>
<dbReference type="Pfam" id="PF05193">
    <property type="entry name" value="Peptidase_M16_C"/>
    <property type="match status" value="1"/>
</dbReference>
<feature type="compositionally biased region" description="Low complexity" evidence="3">
    <location>
        <begin position="233"/>
        <end position="242"/>
    </location>
</feature>
<dbReference type="OrthoDB" id="9811314at2"/>
<feature type="domain" description="Peptidase M16 C-terminal" evidence="5">
    <location>
        <begin position="181"/>
        <end position="376"/>
    </location>
</feature>
<dbReference type="PANTHER" id="PTHR11851:SF49">
    <property type="entry name" value="MITOCHONDRIAL-PROCESSING PEPTIDASE SUBUNIT ALPHA"/>
    <property type="match status" value="1"/>
</dbReference>
<keyword evidence="7" id="KW-1185">Reference proteome</keyword>
<evidence type="ECO:0000313" key="7">
    <source>
        <dbReference type="Proteomes" id="UP000234462"/>
    </source>
</evidence>
<dbReference type="InterPro" id="IPR011249">
    <property type="entry name" value="Metalloenz_LuxS/M16"/>
</dbReference>
<evidence type="ECO:0000256" key="1">
    <source>
        <dbReference type="ARBA" id="ARBA00007261"/>
    </source>
</evidence>
<feature type="region of interest" description="Disordered" evidence="3">
    <location>
        <begin position="233"/>
        <end position="258"/>
    </location>
</feature>
<comment type="similarity">
    <text evidence="1 2">Belongs to the peptidase M16 family.</text>
</comment>
<dbReference type="GO" id="GO:0004222">
    <property type="term" value="F:metalloendopeptidase activity"/>
    <property type="evidence" value="ECO:0007669"/>
    <property type="project" value="InterPro"/>
</dbReference>
<evidence type="ECO:0000313" key="6">
    <source>
        <dbReference type="EMBL" id="SMY11317.1"/>
    </source>
</evidence>
<dbReference type="GO" id="GO:0046872">
    <property type="term" value="F:metal ion binding"/>
    <property type="evidence" value="ECO:0007669"/>
    <property type="project" value="InterPro"/>
</dbReference>
<feature type="domain" description="Peptidase M16 N-terminal" evidence="4">
    <location>
        <begin position="24"/>
        <end position="170"/>
    </location>
</feature>
<organism evidence="6 7">
    <name type="scientific">Brevibacterium jeotgali</name>
    <dbReference type="NCBI Taxonomy" id="1262550"/>
    <lineage>
        <taxon>Bacteria</taxon>
        <taxon>Bacillati</taxon>
        <taxon>Actinomycetota</taxon>
        <taxon>Actinomycetes</taxon>
        <taxon>Micrococcales</taxon>
        <taxon>Brevibacteriaceae</taxon>
        <taxon>Brevibacterium</taxon>
    </lineage>
</organism>
<dbReference type="InterPro" id="IPR050361">
    <property type="entry name" value="MPP/UQCRC_Complex"/>
</dbReference>
<dbReference type="PANTHER" id="PTHR11851">
    <property type="entry name" value="METALLOPROTEASE"/>
    <property type="match status" value="1"/>
</dbReference>
<reference evidence="7" key="1">
    <citation type="submission" date="2017-03" db="EMBL/GenBank/DDBJ databases">
        <authorList>
            <person name="Monnet C."/>
        </authorList>
    </citation>
    <scope>NUCLEOTIDE SEQUENCE [LARGE SCALE GENOMIC DNA]</scope>
    <source>
        <strain evidence="7">SJ5-8</strain>
    </source>
</reference>
<evidence type="ECO:0000256" key="2">
    <source>
        <dbReference type="RuleBase" id="RU004447"/>
    </source>
</evidence>
<name>A0A2H1L341_9MICO</name>
<gene>
    <name evidence="6" type="ORF">BJEO58_00902</name>
</gene>
<dbReference type="AlphaFoldDB" id="A0A2H1L341"/>
<dbReference type="InterPro" id="IPR011765">
    <property type="entry name" value="Pept_M16_N"/>
</dbReference>
<dbReference type="InterPro" id="IPR001431">
    <property type="entry name" value="Pept_M16_Zn_BS"/>
</dbReference>
<accession>A0A2H1L341</accession>
<evidence type="ECO:0000259" key="4">
    <source>
        <dbReference type="Pfam" id="PF00675"/>
    </source>
</evidence>
<dbReference type="Proteomes" id="UP000234462">
    <property type="component" value="Unassembled WGS sequence"/>
</dbReference>